<keyword evidence="2" id="KW-0614">Plasmid</keyword>
<dbReference type="Proteomes" id="UP001319874">
    <property type="component" value="Plasmid pPT365"/>
</dbReference>
<proteinExistence type="predicted"/>
<accession>A0ABM7U224</accession>
<feature type="domain" description="Glycosyl transferase family 1" evidence="1">
    <location>
        <begin position="38"/>
        <end position="181"/>
    </location>
</feature>
<keyword evidence="3" id="KW-1185">Reference proteome</keyword>
<name>A0ABM7U224_9BURK</name>
<evidence type="ECO:0000313" key="2">
    <source>
        <dbReference type="EMBL" id="BCZ85336.1"/>
    </source>
</evidence>
<protein>
    <recommendedName>
        <fullName evidence="1">Glycosyl transferase family 1 domain-containing protein</fullName>
    </recommendedName>
</protein>
<dbReference type="Gene3D" id="3.40.50.2000">
    <property type="entry name" value="Glycogen Phosphorylase B"/>
    <property type="match status" value="2"/>
</dbReference>
<gene>
    <name evidence="2" type="ORF">PTKU64_90110</name>
</gene>
<reference evidence="2 3" key="1">
    <citation type="journal article" date="2022" name="Front. Microbiol.">
        <title>Identification and characterization of a novel class of self-sufficient cytochrome P450 hydroxylase involved in cyclohexanecarboxylate degradation in Paraburkholderia terrae strain KU-64.</title>
        <authorList>
            <person name="Yamamoto T."/>
            <person name="Hasegawa Y."/>
            <person name="Iwaki H."/>
        </authorList>
    </citation>
    <scope>NUCLEOTIDE SEQUENCE [LARGE SCALE GENOMIC DNA]</scope>
    <source>
        <strain evidence="2 3">KU-64</strain>
    </source>
</reference>
<evidence type="ECO:0000313" key="3">
    <source>
        <dbReference type="Proteomes" id="UP001319874"/>
    </source>
</evidence>
<dbReference type="SUPFAM" id="SSF53756">
    <property type="entry name" value="UDP-Glycosyltransferase/glycogen phosphorylase"/>
    <property type="match status" value="1"/>
</dbReference>
<dbReference type="Pfam" id="PF00534">
    <property type="entry name" value="Glycos_transf_1"/>
    <property type="match status" value="1"/>
</dbReference>
<dbReference type="EMBL" id="AP024959">
    <property type="protein sequence ID" value="BCZ85336.1"/>
    <property type="molecule type" value="Genomic_DNA"/>
</dbReference>
<dbReference type="PANTHER" id="PTHR12526:SF635">
    <property type="entry name" value="GLYCOSYL TRANSFERASE GROUP 1"/>
    <property type="match status" value="1"/>
</dbReference>
<dbReference type="InterPro" id="IPR001296">
    <property type="entry name" value="Glyco_trans_1"/>
</dbReference>
<dbReference type="PANTHER" id="PTHR12526">
    <property type="entry name" value="GLYCOSYLTRANSFERASE"/>
    <property type="match status" value="1"/>
</dbReference>
<dbReference type="CDD" id="cd03801">
    <property type="entry name" value="GT4_PimA-like"/>
    <property type="match status" value="1"/>
</dbReference>
<organism evidence="2 3">
    <name type="scientific">Paraburkholderia terrae</name>
    <dbReference type="NCBI Taxonomy" id="311230"/>
    <lineage>
        <taxon>Bacteria</taxon>
        <taxon>Pseudomonadati</taxon>
        <taxon>Pseudomonadota</taxon>
        <taxon>Betaproteobacteria</taxon>
        <taxon>Burkholderiales</taxon>
        <taxon>Burkholderiaceae</taxon>
        <taxon>Paraburkholderia</taxon>
    </lineage>
</organism>
<evidence type="ECO:0000259" key="1">
    <source>
        <dbReference type="Pfam" id="PF00534"/>
    </source>
</evidence>
<geneLocation type="plasmid" evidence="2 3">
    <name>pPT365</name>
</geneLocation>
<sequence>MWLKQLVHELSGDEAHQVPNPVDHGEFFVTAPVVKRPRMVSMLYSAHAWKGASDGIAALAQAKKAFPDLEAILFGTVARPDFLPDWIKYEQSPERQVLRDRIYNGSSIYLCPSWSEGWGLPALEAMACGCAIVTSDNGGTRDFVLDSENGIVVPPKDPRALGTALISLLGDEDRRAAFAARSIELAQRFTLQASVDKLLAVLDSNPAAVKS</sequence>